<organism evidence="4 5">
    <name type="scientific">Mycena indigotica</name>
    <dbReference type="NCBI Taxonomy" id="2126181"/>
    <lineage>
        <taxon>Eukaryota</taxon>
        <taxon>Fungi</taxon>
        <taxon>Dikarya</taxon>
        <taxon>Basidiomycota</taxon>
        <taxon>Agaricomycotina</taxon>
        <taxon>Agaricomycetes</taxon>
        <taxon>Agaricomycetidae</taxon>
        <taxon>Agaricales</taxon>
        <taxon>Marasmiineae</taxon>
        <taxon>Mycenaceae</taxon>
        <taxon>Mycena</taxon>
    </lineage>
</organism>
<dbReference type="InterPro" id="IPR051908">
    <property type="entry name" value="Ribosomal_N-acetyltransferase"/>
</dbReference>
<name>A0A8H6WD98_9AGAR</name>
<feature type="domain" description="N-acetyltransferase" evidence="3">
    <location>
        <begin position="314"/>
        <end position="474"/>
    </location>
</feature>
<comment type="caution">
    <text evidence="4">The sequence shown here is derived from an EMBL/GenBank/DDBJ whole genome shotgun (WGS) entry which is preliminary data.</text>
</comment>
<dbReference type="Pfam" id="PF13302">
    <property type="entry name" value="Acetyltransf_3"/>
    <property type="match status" value="1"/>
</dbReference>
<dbReference type="OrthoDB" id="41238at2759"/>
<dbReference type="PROSITE" id="PS51186">
    <property type="entry name" value="GNAT"/>
    <property type="match status" value="1"/>
</dbReference>
<feature type="compositionally biased region" description="Polar residues" evidence="1">
    <location>
        <begin position="247"/>
        <end position="267"/>
    </location>
</feature>
<feature type="compositionally biased region" description="Polar residues" evidence="1">
    <location>
        <begin position="130"/>
        <end position="144"/>
    </location>
</feature>
<evidence type="ECO:0000313" key="4">
    <source>
        <dbReference type="EMBL" id="KAF7312271.1"/>
    </source>
</evidence>
<dbReference type="InterPro" id="IPR000182">
    <property type="entry name" value="GNAT_dom"/>
</dbReference>
<dbReference type="PANTHER" id="PTHR43441:SF5">
    <property type="entry name" value="FAMILY ACETYLTRANSFERASE, PUTATIVE-RELATED"/>
    <property type="match status" value="1"/>
</dbReference>
<evidence type="ECO:0000259" key="3">
    <source>
        <dbReference type="PROSITE" id="PS51186"/>
    </source>
</evidence>
<evidence type="ECO:0000256" key="2">
    <source>
        <dbReference type="SAM" id="Phobius"/>
    </source>
</evidence>
<proteinExistence type="predicted"/>
<dbReference type="GO" id="GO:0008999">
    <property type="term" value="F:protein-N-terminal-alanine acetyltransferase activity"/>
    <property type="evidence" value="ECO:0007669"/>
    <property type="project" value="TreeGrafter"/>
</dbReference>
<sequence length="511" mass="56597">MSTLAAAHCRFPCKLKLPRDAAYSLFGGPFILDVGPTVNGEIIHVRVQPINTISVTALVISVLLFVAFMCFYLYPLFRMRRQRTQTVNKSSRDVEFGPPEEADKRSLMFWLYSRSRDRFSTHDSPKPKATSHTPSLRYQTSTIRGSLIPDMSTPNLTPPPPAYASRPSSPLATEYQILSRPMTSPGSPRSMTRDIFPTRNLNNLAVRPFMGPRSVSASTLHPSDAQRHRPSRARVYSAGDTSRKSPSRVQHSGGSGLTPSLASQGRQLTRAPSFDVNTRTTVSTITMDTEISTESQMATFRPPFTETALETSRVKLEVFSPAVHSEAFFSIVGAHHGLLRYFAIDFTPEILETFLADPGTILFAIIDKTRQDSFAGIIGLLHTSFANLSTEIGPVVIFPDFQRTFVASNAIGLVMRYCLNLPSDGGLGFRRVQWTANEENTASLRAAERMGMKVEGVMRWNWVLPPGREGKQVSNGRGAGLGRHSVLLAVCWDDWENGGKELVDKIVERKS</sequence>
<dbReference type="GeneID" id="59341800"/>
<dbReference type="SUPFAM" id="SSF55729">
    <property type="entry name" value="Acyl-CoA N-acyltransferases (Nat)"/>
    <property type="match status" value="1"/>
</dbReference>
<keyword evidence="2" id="KW-1133">Transmembrane helix</keyword>
<dbReference type="GO" id="GO:1990189">
    <property type="term" value="F:protein N-terminal-serine acetyltransferase activity"/>
    <property type="evidence" value="ECO:0007669"/>
    <property type="project" value="TreeGrafter"/>
</dbReference>
<dbReference type="PANTHER" id="PTHR43441">
    <property type="entry name" value="RIBOSOMAL-PROTEIN-SERINE ACETYLTRANSFERASE"/>
    <property type="match status" value="1"/>
</dbReference>
<dbReference type="Gene3D" id="3.40.630.30">
    <property type="match status" value="1"/>
</dbReference>
<dbReference type="EMBL" id="JACAZF010000002">
    <property type="protein sequence ID" value="KAF7312271.1"/>
    <property type="molecule type" value="Genomic_DNA"/>
</dbReference>
<feature type="region of interest" description="Disordered" evidence="1">
    <location>
        <begin position="213"/>
        <end position="273"/>
    </location>
</feature>
<keyword evidence="2" id="KW-0472">Membrane</keyword>
<evidence type="ECO:0000313" key="5">
    <source>
        <dbReference type="Proteomes" id="UP000636479"/>
    </source>
</evidence>
<protein>
    <submittedName>
        <fullName evidence="4">N-acetyltransferase domain-containing protein</fullName>
    </submittedName>
</protein>
<dbReference type="RefSeq" id="XP_037224379.1">
    <property type="nucleotide sequence ID" value="XM_037359284.1"/>
</dbReference>
<keyword evidence="2" id="KW-0812">Transmembrane</keyword>
<keyword evidence="5" id="KW-1185">Reference proteome</keyword>
<gene>
    <name evidence="4" type="ORF">MIND_00240100</name>
</gene>
<accession>A0A8H6WD98</accession>
<feature type="region of interest" description="Disordered" evidence="1">
    <location>
        <begin position="118"/>
        <end position="169"/>
    </location>
</feature>
<keyword evidence="4" id="KW-0808">Transferase</keyword>
<dbReference type="AlphaFoldDB" id="A0A8H6WD98"/>
<reference evidence="4" key="1">
    <citation type="submission" date="2020-05" db="EMBL/GenBank/DDBJ databases">
        <title>Mycena genomes resolve the evolution of fungal bioluminescence.</title>
        <authorList>
            <person name="Tsai I.J."/>
        </authorList>
    </citation>
    <scope>NUCLEOTIDE SEQUENCE</scope>
    <source>
        <strain evidence="4">171206Taipei</strain>
    </source>
</reference>
<dbReference type="Proteomes" id="UP000636479">
    <property type="component" value="Unassembled WGS sequence"/>
</dbReference>
<feature type="transmembrane region" description="Helical" evidence="2">
    <location>
        <begin position="53"/>
        <end position="74"/>
    </location>
</feature>
<evidence type="ECO:0000256" key="1">
    <source>
        <dbReference type="SAM" id="MobiDB-lite"/>
    </source>
</evidence>
<dbReference type="InterPro" id="IPR016181">
    <property type="entry name" value="Acyl_CoA_acyltransferase"/>
</dbReference>